<proteinExistence type="predicted"/>
<dbReference type="AlphaFoldDB" id="A0A5C3PJ43"/>
<reference evidence="2 3" key="1">
    <citation type="journal article" date="2019" name="Nat. Ecol. Evol.">
        <title>Megaphylogeny resolves global patterns of mushroom evolution.</title>
        <authorList>
            <person name="Varga T."/>
            <person name="Krizsan K."/>
            <person name="Foldi C."/>
            <person name="Dima B."/>
            <person name="Sanchez-Garcia M."/>
            <person name="Sanchez-Ramirez S."/>
            <person name="Szollosi G.J."/>
            <person name="Szarkandi J.G."/>
            <person name="Papp V."/>
            <person name="Albert L."/>
            <person name="Andreopoulos W."/>
            <person name="Angelini C."/>
            <person name="Antonin V."/>
            <person name="Barry K.W."/>
            <person name="Bougher N.L."/>
            <person name="Buchanan P."/>
            <person name="Buyck B."/>
            <person name="Bense V."/>
            <person name="Catcheside P."/>
            <person name="Chovatia M."/>
            <person name="Cooper J."/>
            <person name="Damon W."/>
            <person name="Desjardin D."/>
            <person name="Finy P."/>
            <person name="Geml J."/>
            <person name="Haridas S."/>
            <person name="Hughes K."/>
            <person name="Justo A."/>
            <person name="Karasinski D."/>
            <person name="Kautmanova I."/>
            <person name="Kiss B."/>
            <person name="Kocsube S."/>
            <person name="Kotiranta H."/>
            <person name="LaButti K.M."/>
            <person name="Lechner B.E."/>
            <person name="Liimatainen K."/>
            <person name="Lipzen A."/>
            <person name="Lukacs Z."/>
            <person name="Mihaltcheva S."/>
            <person name="Morgado L.N."/>
            <person name="Niskanen T."/>
            <person name="Noordeloos M.E."/>
            <person name="Ohm R.A."/>
            <person name="Ortiz-Santana B."/>
            <person name="Ovrebo C."/>
            <person name="Racz N."/>
            <person name="Riley R."/>
            <person name="Savchenko A."/>
            <person name="Shiryaev A."/>
            <person name="Soop K."/>
            <person name="Spirin V."/>
            <person name="Szebenyi C."/>
            <person name="Tomsovsky M."/>
            <person name="Tulloss R.E."/>
            <person name="Uehling J."/>
            <person name="Grigoriev I.V."/>
            <person name="Vagvolgyi C."/>
            <person name="Papp T."/>
            <person name="Martin F.M."/>
            <person name="Miettinen O."/>
            <person name="Hibbett D.S."/>
            <person name="Nagy L.G."/>
        </authorList>
    </citation>
    <scope>NUCLEOTIDE SEQUENCE [LARGE SCALE GENOMIC DNA]</scope>
    <source>
        <strain evidence="2 3">HHB13444</strain>
    </source>
</reference>
<feature type="compositionally biased region" description="Basic residues" evidence="1">
    <location>
        <begin position="14"/>
        <end position="26"/>
    </location>
</feature>
<dbReference type="InParanoid" id="A0A5C3PJ43"/>
<gene>
    <name evidence="2" type="ORF">K466DRAFT_32623</name>
</gene>
<organism evidence="2 3">
    <name type="scientific">Polyporus arcularius HHB13444</name>
    <dbReference type="NCBI Taxonomy" id="1314778"/>
    <lineage>
        <taxon>Eukaryota</taxon>
        <taxon>Fungi</taxon>
        <taxon>Dikarya</taxon>
        <taxon>Basidiomycota</taxon>
        <taxon>Agaricomycotina</taxon>
        <taxon>Agaricomycetes</taxon>
        <taxon>Polyporales</taxon>
        <taxon>Polyporaceae</taxon>
        <taxon>Polyporus</taxon>
    </lineage>
</organism>
<feature type="region of interest" description="Disordered" evidence="1">
    <location>
        <begin position="1"/>
        <end position="26"/>
    </location>
</feature>
<evidence type="ECO:0000313" key="2">
    <source>
        <dbReference type="EMBL" id="TFK89301.1"/>
    </source>
</evidence>
<protein>
    <submittedName>
        <fullName evidence="2">Uncharacterized protein</fullName>
    </submittedName>
</protein>
<dbReference type="EMBL" id="ML211080">
    <property type="protein sequence ID" value="TFK89301.1"/>
    <property type="molecule type" value="Genomic_DNA"/>
</dbReference>
<feature type="compositionally biased region" description="Polar residues" evidence="1">
    <location>
        <begin position="149"/>
        <end position="158"/>
    </location>
</feature>
<evidence type="ECO:0000313" key="3">
    <source>
        <dbReference type="Proteomes" id="UP000308197"/>
    </source>
</evidence>
<feature type="region of interest" description="Disordered" evidence="1">
    <location>
        <begin position="132"/>
        <end position="158"/>
    </location>
</feature>
<sequence>MAIRSRTARNNLQARRRRSHSKTWKRHVPPLADATGYHTTGTSTRCINIISRYPGTKQEARHRSTRGGFLQVPRELQQRRCECRLCTIGSREGCPPAVASGRRLYAAPRGRGGAAGGGRAGGREAAQLSPTALSSYERQRRGNWRCPVNPSSSTRRLK</sequence>
<accession>A0A5C3PJ43</accession>
<evidence type="ECO:0000256" key="1">
    <source>
        <dbReference type="SAM" id="MobiDB-lite"/>
    </source>
</evidence>
<dbReference type="Proteomes" id="UP000308197">
    <property type="component" value="Unassembled WGS sequence"/>
</dbReference>
<keyword evidence="3" id="KW-1185">Reference proteome</keyword>
<name>A0A5C3PJ43_9APHY</name>